<organism evidence="1 2">
    <name type="scientific">Candidatus Aeolococcus gillhamiae</name>
    <dbReference type="NCBI Taxonomy" id="3127015"/>
    <lineage>
        <taxon>Bacteria</taxon>
        <taxon>Bacillati</taxon>
        <taxon>Candidatus Dormiibacterota</taxon>
        <taxon>Candidatus Dormibacteria</taxon>
        <taxon>Candidatus Aeolococcales</taxon>
        <taxon>Candidatus Aeolococcaceae</taxon>
        <taxon>Candidatus Aeolococcus</taxon>
    </lineage>
</organism>
<dbReference type="AlphaFoldDB" id="A0A2W5Z0V2"/>
<name>A0A2W5Z0V2_9BACT</name>
<dbReference type="Proteomes" id="UP000248724">
    <property type="component" value="Unassembled WGS sequence"/>
</dbReference>
<accession>A0A2W5Z0V2</accession>
<sequence length="95" mass="10026">MTFVGLGLDLGSADVRAAVLDDRLRPVAHAAVPPGTVARPGERFPVADPRFAGFGVAPLGDRYAKFAAPAAGDGRSPLRACWRPVGSWVPEFRKV</sequence>
<proteinExistence type="predicted"/>
<protein>
    <submittedName>
        <fullName evidence="1">Uncharacterized protein</fullName>
    </submittedName>
</protein>
<comment type="caution">
    <text evidence="1">The sequence shown here is derived from an EMBL/GenBank/DDBJ whole genome shotgun (WGS) entry which is preliminary data.</text>
</comment>
<evidence type="ECO:0000313" key="2">
    <source>
        <dbReference type="Proteomes" id="UP000248724"/>
    </source>
</evidence>
<gene>
    <name evidence="1" type="ORF">DLM65_11815</name>
</gene>
<evidence type="ECO:0000313" key="1">
    <source>
        <dbReference type="EMBL" id="PZR78939.1"/>
    </source>
</evidence>
<reference evidence="1 2" key="1">
    <citation type="journal article" date="2017" name="Nature">
        <title>Atmospheric trace gases support primary production in Antarctic desert surface soil.</title>
        <authorList>
            <person name="Ji M."/>
            <person name="Greening C."/>
            <person name="Vanwonterghem I."/>
            <person name="Carere C.R."/>
            <person name="Bay S.K."/>
            <person name="Steen J.A."/>
            <person name="Montgomery K."/>
            <person name="Lines T."/>
            <person name="Beardall J."/>
            <person name="van Dorst J."/>
            <person name="Snape I."/>
            <person name="Stott M.B."/>
            <person name="Hugenholtz P."/>
            <person name="Ferrari B.C."/>
        </authorList>
    </citation>
    <scope>NUCLEOTIDE SEQUENCE [LARGE SCALE GENOMIC DNA]</scope>
    <source>
        <strain evidence="1">RRmetagenome_bin12</strain>
    </source>
</reference>
<dbReference type="EMBL" id="QHBU01000232">
    <property type="protein sequence ID" value="PZR78939.1"/>
    <property type="molecule type" value="Genomic_DNA"/>
</dbReference>